<name>A2CCY9_PROM3</name>
<dbReference type="PROSITE" id="PS51257">
    <property type="entry name" value="PROKAR_LIPOPROTEIN"/>
    <property type="match status" value="1"/>
</dbReference>
<protein>
    <recommendedName>
        <fullName evidence="3">Lipoprotein</fullName>
    </recommendedName>
</protein>
<evidence type="ECO:0008006" key="3">
    <source>
        <dbReference type="Google" id="ProtNLM"/>
    </source>
</evidence>
<dbReference type="STRING" id="59922.P9303_26191"/>
<dbReference type="KEGG" id="pmf:P9303_26191"/>
<dbReference type="EMBL" id="CP000554">
    <property type="protein sequence ID" value="ABM79349.1"/>
    <property type="molecule type" value="Genomic_DNA"/>
</dbReference>
<gene>
    <name evidence="1" type="ordered locus">P9303_26191</name>
</gene>
<accession>A2CCY9</accession>
<evidence type="ECO:0000313" key="1">
    <source>
        <dbReference type="EMBL" id="ABM79349.1"/>
    </source>
</evidence>
<organism evidence="1 2">
    <name type="scientific">Prochlorococcus marinus (strain MIT 9303)</name>
    <dbReference type="NCBI Taxonomy" id="59922"/>
    <lineage>
        <taxon>Bacteria</taxon>
        <taxon>Bacillati</taxon>
        <taxon>Cyanobacteriota</taxon>
        <taxon>Cyanophyceae</taxon>
        <taxon>Synechococcales</taxon>
        <taxon>Prochlorococcaceae</taxon>
        <taxon>Prochlorococcus</taxon>
    </lineage>
</organism>
<dbReference type="AlphaFoldDB" id="A2CCY9"/>
<reference evidence="1 2" key="1">
    <citation type="journal article" date="2007" name="PLoS Genet.">
        <title>Patterns and implications of gene gain and loss in the evolution of Prochlorococcus.</title>
        <authorList>
            <person name="Kettler G.C."/>
            <person name="Martiny A.C."/>
            <person name="Huang K."/>
            <person name="Zucker J."/>
            <person name="Coleman M.L."/>
            <person name="Rodrigue S."/>
            <person name="Chen F."/>
            <person name="Lapidus A."/>
            <person name="Ferriera S."/>
            <person name="Johnson J."/>
            <person name="Steglich C."/>
            <person name="Church G.M."/>
            <person name="Richardson P."/>
            <person name="Chisholm S.W."/>
        </authorList>
    </citation>
    <scope>NUCLEOTIDE SEQUENCE [LARGE SCALE GENOMIC DNA]</scope>
    <source>
        <strain evidence="1 2">MIT 9303</strain>
    </source>
</reference>
<dbReference type="Proteomes" id="UP000002274">
    <property type="component" value="Chromosome"/>
</dbReference>
<dbReference type="HOGENOM" id="CLU_126607_0_0_3"/>
<sequence>MWKAVTAFPPECSRTAAWRLRSALILLTVALTGCSTDRSTTEKLATTPRSATDSSEQFVMPIDLSDRLTPLPSATEVQDRVLAGRRDPFQPLVGATTSNGFILKGVLVVGGQQRALVQTSDGSGALCVGPGGRCPGQVEADQLLPPSWSLLSIDVQRGCITLTQGGKSQPPICML</sequence>
<evidence type="ECO:0000313" key="2">
    <source>
        <dbReference type="Proteomes" id="UP000002274"/>
    </source>
</evidence>
<proteinExistence type="predicted"/>